<dbReference type="InterPro" id="IPR050807">
    <property type="entry name" value="TransReg_Diox_bact_type"/>
</dbReference>
<dbReference type="InterPro" id="IPR001387">
    <property type="entry name" value="Cro/C1-type_HTH"/>
</dbReference>
<dbReference type="Gene3D" id="1.10.260.40">
    <property type="entry name" value="lambda repressor-like DNA-binding domains"/>
    <property type="match status" value="1"/>
</dbReference>
<dbReference type="CDD" id="cd00093">
    <property type="entry name" value="HTH_XRE"/>
    <property type="match status" value="1"/>
</dbReference>
<evidence type="ECO:0000259" key="2">
    <source>
        <dbReference type="PROSITE" id="PS50943"/>
    </source>
</evidence>
<proteinExistence type="predicted"/>
<dbReference type="Proteomes" id="UP000609121">
    <property type="component" value="Unassembled WGS sequence"/>
</dbReference>
<protein>
    <submittedName>
        <fullName evidence="3">Helix-turn-helix transcriptional regulator</fullName>
    </submittedName>
</protein>
<dbReference type="InterPro" id="IPR010982">
    <property type="entry name" value="Lambda_DNA-bd_dom_sf"/>
</dbReference>
<dbReference type="EMBL" id="JACVXA010000009">
    <property type="protein sequence ID" value="MBE3637483.1"/>
    <property type="molecule type" value="Genomic_DNA"/>
</dbReference>
<dbReference type="SUPFAM" id="SSF47413">
    <property type="entry name" value="lambda repressor-like DNA-binding domains"/>
    <property type="match status" value="1"/>
</dbReference>
<keyword evidence="1" id="KW-0238">DNA-binding</keyword>
<reference evidence="3" key="1">
    <citation type="submission" date="2020-09" db="EMBL/GenBank/DDBJ databases">
        <title>A novel bacterium of genus Mangrovicoccus, isolated from South China Sea.</title>
        <authorList>
            <person name="Huang H."/>
            <person name="Mo K."/>
            <person name="Hu Y."/>
        </authorList>
    </citation>
    <scope>NUCLEOTIDE SEQUENCE</scope>
    <source>
        <strain evidence="3">HB182678</strain>
    </source>
</reference>
<dbReference type="Pfam" id="PF01381">
    <property type="entry name" value="HTH_3"/>
    <property type="match status" value="1"/>
</dbReference>
<dbReference type="GO" id="GO:0005829">
    <property type="term" value="C:cytosol"/>
    <property type="evidence" value="ECO:0007669"/>
    <property type="project" value="TreeGrafter"/>
</dbReference>
<dbReference type="SMART" id="SM00530">
    <property type="entry name" value="HTH_XRE"/>
    <property type="match status" value="1"/>
</dbReference>
<evidence type="ECO:0000313" key="4">
    <source>
        <dbReference type="Proteomes" id="UP000609121"/>
    </source>
</evidence>
<gene>
    <name evidence="3" type="ORF">ICN82_04605</name>
</gene>
<sequence>MTVSHIPVNPIHSVPDIGNDPQDFAFHTERRNTAGMERIKILRKMRGLSQAELGDMCNLTQSMISKIEKGIANPTLDVLESISAALDVKTADLFERDELMDRAVTALLRVSREKQMTAVQLLESLQPEKSP</sequence>
<organism evidence="3 4">
    <name type="scientific">Mangrovicoccus algicola</name>
    <dbReference type="NCBI Taxonomy" id="2771008"/>
    <lineage>
        <taxon>Bacteria</taxon>
        <taxon>Pseudomonadati</taxon>
        <taxon>Pseudomonadota</taxon>
        <taxon>Alphaproteobacteria</taxon>
        <taxon>Rhodobacterales</taxon>
        <taxon>Paracoccaceae</taxon>
        <taxon>Mangrovicoccus</taxon>
    </lineage>
</organism>
<name>A0A8J7CZ79_9RHOB</name>
<dbReference type="GO" id="GO:0003677">
    <property type="term" value="F:DNA binding"/>
    <property type="evidence" value="ECO:0007669"/>
    <property type="project" value="UniProtKB-KW"/>
</dbReference>
<dbReference type="AlphaFoldDB" id="A0A8J7CZ79"/>
<dbReference type="PROSITE" id="PS50943">
    <property type="entry name" value="HTH_CROC1"/>
    <property type="match status" value="1"/>
</dbReference>
<dbReference type="PANTHER" id="PTHR46797:SF1">
    <property type="entry name" value="METHYLPHOSPHONATE SYNTHASE"/>
    <property type="match status" value="1"/>
</dbReference>
<dbReference type="GO" id="GO:0003700">
    <property type="term" value="F:DNA-binding transcription factor activity"/>
    <property type="evidence" value="ECO:0007669"/>
    <property type="project" value="TreeGrafter"/>
</dbReference>
<accession>A0A8J7CZ79</accession>
<evidence type="ECO:0000313" key="3">
    <source>
        <dbReference type="EMBL" id="MBE3637483.1"/>
    </source>
</evidence>
<feature type="domain" description="HTH cro/C1-type" evidence="2">
    <location>
        <begin position="39"/>
        <end position="93"/>
    </location>
</feature>
<dbReference type="PANTHER" id="PTHR46797">
    <property type="entry name" value="HTH-TYPE TRANSCRIPTIONAL REGULATOR"/>
    <property type="match status" value="1"/>
</dbReference>
<keyword evidence="4" id="KW-1185">Reference proteome</keyword>
<evidence type="ECO:0000256" key="1">
    <source>
        <dbReference type="ARBA" id="ARBA00023125"/>
    </source>
</evidence>
<comment type="caution">
    <text evidence="3">The sequence shown here is derived from an EMBL/GenBank/DDBJ whole genome shotgun (WGS) entry which is preliminary data.</text>
</comment>